<proteinExistence type="predicted"/>
<dbReference type="OrthoDB" id="6772305at2759"/>
<dbReference type="Proteomes" id="UP001107558">
    <property type="component" value="Chromosome 4"/>
</dbReference>
<organism evidence="1 2">
    <name type="scientific">Polypedilum vanderplanki</name>
    <name type="common">Sleeping chironomid midge</name>
    <dbReference type="NCBI Taxonomy" id="319348"/>
    <lineage>
        <taxon>Eukaryota</taxon>
        <taxon>Metazoa</taxon>
        <taxon>Ecdysozoa</taxon>
        <taxon>Arthropoda</taxon>
        <taxon>Hexapoda</taxon>
        <taxon>Insecta</taxon>
        <taxon>Pterygota</taxon>
        <taxon>Neoptera</taxon>
        <taxon>Endopterygota</taxon>
        <taxon>Diptera</taxon>
        <taxon>Nematocera</taxon>
        <taxon>Chironomoidea</taxon>
        <taxon>Chironomidae</taxon>
        <taxon>Chironominae</taxon>
        <taxon>Polypedilum</taxon>
        <taxon>Polypedilum</taxon>
    </lineage>
</organism>
<protein>
    <submittedName>
        <fullName evidence="1">Uncharacterized protein</fullName>
    </submittedName>
</protein>
<evidence type="ECO:0000313" key="1">
    <source>
        <dbReference type="EMBL" id="KAG5669044.1"/>
    </source>
</evidence>
<sequence>MSLTYAKEDFILEKESVNILFLFSDEIKLNEKKYCDELCTKFGAKTKCPIKMKSKRINVNSITFIVSCLINTDFKYSLKCYKEDIISGEKLKFEVMCNTDKLCQHGSVIEGRPLKGNSRKVVQNELLNKTPKQVRNEAIANLDEIQVEAGNMTTCHPLGVYQKVRSEALARTDKATDSMKDLEKRAKIEREDGQIFIQYIATLPFSLILFNENSLRFLHQLNKSNMYTQGYLDATGGIIRKISESNLLIHCLVIPTKSNMINSTNCVLVLAEMITEDNCSFNIEHFLRLIKTKYQLIFKDSRMFRSIVTDKSFANINAIIQSQNGITLPEYLEKMYEIRFNQNEFKDITYVFLCSSHLAKIWKNDIEKFFKHLDKEDIYMICGLIGNAVNFRRYENLKTYLEQLMKFFLLKSAGPEFEYSLQKLNDTLNDDESNDWVFKTNADKNDDQGLVGQSFQQKNDEESKVIYKQSPFFIEFQKHMQDLLSEDDKDDDDETNIFYCPAFIKHFLKNSIAFLPFWSAIYFVNESNSDNQICRPNNGYVEGHFSSLKNFFRNDLSFGKLGTIKIGRYVEAVKDKNKTTLKELKLKIPNKHMSRKQKNLSTVDLPAEREQWKGKSKDSSTVMFHRENLLRKLDAPKNMLDSQK</sequence>
<keyword evidence="2" id="KW-1185">Reference proteome</keyword>
<gene>
    <name evidence="1" type="ORF">PVAND_016945</name>
</gene>
<name>A0A9J6BGR4_POLVA</name>
<dbReference type="EMBL" id="JADBJN010000004">
    <property type="protein sequence ID" value="KAG5669044.1"/>
    <property type="molecule type" value="Genomic_DNA"/>
</dbReference>
<accession>A0A9J6BGR4</accession>
<dbReference type="AlphaFoldDB" id="A0A9J6BGR4"/>
<comment type="caution">
    <text evidence="1">The sequence shown here is derived from an EMBL/GenBank/DDBJ whole genome shotgun (WGS) entry which is preliminary data.</text>
</comment>
<evidence type="ECO:0000313" key="2">
    <source>
        <dbReference type="Proteomes" id="UP001107558"/>
    </source>
</evidence>
<reference evidence="1" key="1">
    <citation type="submission" date="2021-03" db="EMBL/GenBank/DDBJ databases">
        <title>Chromosome level genome of the anhydrobiotic midge Polypedilum vanderplanki.</title>
        <authorList>
            <person name="Yoshida Y."/>
            <person name="Kikawada T."/>
            <person name="Gusev O."/>
        </authorList>
    </citation>
    <scope>NUCLEOTIDE SEQUENCE</scope>
    <source>
        <strain evidence="1">NIAS01</strain>
        <tissue evidence="1">Whole body or cell culture</tissue>
    </source>
</reference>